<dbReference type="Proteomes" id="UP000564806">
    <property type="component" value="Unassembled WGS sequence"/>
</dbReference>
<dbReference type="Pfam" id="PF01636">
    <property type="entry name" value="APH"/>
    <property type="match status" value="1"/>
</dbReference>
<gene>
    <name evidence="2" type="ORF">HPT30_03585</name>
</gene>
<evidence type="ECO:0000313" key="2">
    <source>
        <dbReference type="EMBL" id="NUU59436.1"/>
    </source>
</evidence>
<sequence>MSEAGQEIQRLLETTVRRYVDSGAAIIKVDSTRLGLGFQAVDLTRHHLLIETAKGTEELSLITKVATALEQRVTAHLYEQGAKVPFIWPATGAPISEERSLVCFQDVDYRTDYGKLDLERLQQCEISALADIHGKNRGLRHELSWLLFADLSHITDMLHTRFRPQWEAAKLNEAFNEEFGPYIPIVEAAARTIIDDMVTVIKDETTHTLIHNDLNPGNVLVHDNQEVFFIDWEEARYGSLFLDLPLRCRTTQQVLQYREALSVQGFELADAQFTTLFSIASRYLGLRFMSWNLGAWMDNAPAKADLIRYLHMVANESLHT</sequence>
<dbReference type="GO" id="GO:0016740">
    <property type="term" value="F:transferase activity"/>
    <property type="evidence" value="ECO:0007669"/>
    <property type="project" value="UniProtKB-KW"/>
</dbReference>
<dbReference type="Gene3D" id="3.90.1200.10">
    <property type="match status" value="1"/>
</dbReference>
<dbReference type="AlphaFoldDB" id="A0A850EG97"/>
<evidence type="ECO:0000259" key="1">
    <source>
        <dbReference type="Pfam" id="PF01636"/>
    </source>
</evidence>
<dbReference type="SUPFAM" id="SSF56112">
    <property type="entry name" value="Protein kinase-like (PK-like)"/>
    <property type="match status" value="1"/>
</dbReference>
<reference evidence="2" key="1">
    <citation type="submission" date="2020-06" db="EMBL/GenBank/DDBJ databases">
        <title>Paenibacillus sp. nov., isolated from soil.</title>
        <authorList>
            <person name="Seo Y.L."/>
        </authorList>
    </citation>
    <scope>NUCLEOTIDE SEQUENCE [LARGE SCALE GENOMIC DNA]</scope>
    <source>
        <strain evidence="2">JW14</strain>
    </source>
</reference>
<evidence type="ECO:0000313" key="3">
    <source>
        <dbReference type="Proteomes" id="UP000564806"/>
    </source>
</evidence>
<dbReference type="InterPro" id="IPR011009">
    <property type="entry name" value="Kinase-like_dom_sf"/>
</dbReference>
<accession>A0A850EG97</accession>
<dbReference type="RefSeq" id="WP_175370119.1">
    <property type="nucleotide sequence ID" value="NZ_JABWCS010000186.1"/>
</dbReference>
<dbReference type="InterPro" id="IPR002575">
    <property type="entry name" value="Aminoglycoside_PTrfase"/>
</dbReference>
<keyword evidence="2" id="KW-0808">Transferase</keyword>
<name>A0A850EG97_9BACL</name>
<feature type="domain" description="Aminoglycoside phosphotransferase" evidence="1">
    <location>
        <begin position="126"/>
        <end position="244"/>
    </location>
</feature>
<proteinExistence type="predicted"/>
<organism evidence="2 3">
    <name type="scientific">Paenibacillus agri</name>
    <dbReference type="NCBI Taxonomy" id="2744309"/>
    <lineage>
        <taxon>Bacteria</taxon>
        <taxon>Bacillati</taxon>
        <taxon>Bacillota</taxon>
        <taxon>Bacilli</taxon>
        <taxon>Bacillales</taxon>
        <taxon>Paenibacillaceae</taxon>
        <taxon>Paenibacillus</taxon>
    </lineage>
</organism>
<protein>
    <submittedName>
        <fullName evidence="2">Phosphotransferase</fullName>
    </submittedName>
</protein>
<dbReference type="EMBL" id="JABWCS010000186">
    <property type="protein sequence ID" value="NUU59436.1"/>
    <property type="molecule type" value="Genomic_DNA"/>
</dbReference>
<keyword evidence="3" id="KW-1185">Reference proteome</keyword>
<comment type="caution">
    <text evidence="2">The sequence shown here is derived from an EMBL/GenBank/DDBJ whole genome shotgun (WGS) entry which is preliminary data.</text>
</comment>